<dbReference type="EMBL" id="JACHVX010000001">
    <property type="protein sequence ID" value="MBB2921992.1"/>
    <property type="molecule type" value="Genomic_DNA"/>
</dbReference>
<dbReference type="GO" id="GO:1990189">
    <property type="term" value="F:protein N-terminal-serine acetyltransferase activity"/>
    <property type="evidence" value="ECO:0007669"/>
    <property type="project" value="TreeGrafter"/>
</dbReference>
<dbReference type="PANTHER" id="PTHR43441">
    <property type="entry name" value="RIBOSOMAL-PROTEIN-SERINE ACETYLTRANSFERASE"/>
    <property type="match status" value="1"/>
</dbReference>
<protein>
    <submittedName>
        <fullName evidence="2">RimJ/RimL family protein N-acetyltransferase/predicted kinase</fullName>
    </submittedName>
</protein>
<dbReference type="InterPro" id="IPR000182">
    <property type="entry name" value="GNAT_dom"/>
</dbReference>
<dbReference type="Gene3D" id="3.40.50.300">
    <property type="entry name" value="P-loop containing nucleotide triphosphate hydrolases"/>
    <property type="match status" value="1"/>
</dbReference>
<feature type="domain" description="N-acetyltransferase" evidence="1">
    <location>
        <begin position="25"/>
        <end position="192"/>
    </location>
</feature>
<proteinExistence type="predicted"/>
<evidence type="ECO:0000259" key="1">
    <source>
        <dbReference type="PROSITE" id="PS51186"/>
    </source>
</evidence>
<dbReference type="Gene3D" id="3.40.630.30">
    <property type="match status" value="1"/>
</dbReference>
<dbReference type="InterPro" id="IPR016181">
    <property type="entry name" value="Acyl_CoA_acyltransferase"/>
</dbReference>
<dbReference type="SUPFAM" id="SSF52540">
    <property type="entry name" value="P-loop containing nucleoside triphosphate hydrolases"/>
    <property type="match status" value="1"/>
</dbReference>
<dbReference type="AlphaFoldDB" id="A0A7W4UDD7"/>
<name>A0A7W4UDD7_9CELL</name>
<evidence type="ECO:0000313" key="3">
    <source>
        <dbReference type="Proteomes" id="UP000518206"/>
    </source>
</evidence>
<accession>A0A7W4UDD7</accession>
<dbReference type="Pfam" id="PF13671">
    <property type="entry name" value="AAA_33"/>
    <property type="match status" value="1"/>
</dbReference>
<reference evidence="2 3" key="1">
    <citation type="submission" date="2020-08" db="EMBL/GenBank/DDBJ databases">
        <title>The Agave Microbiome: Exploring the role of microbial communities in plant adaptations to desert environments.</title>
        <authorList>
            <person name="Partida-Martinez L.P."/>
        </authorList>
    </citation>
    <scope>NUCLEOTIDE SEQUENCE [LARGE SCALE GENOMIC DNA]</scope>
    <source>
        <strain evidence="2 3">RAS26</strain>
    </source>
</reference>
<dbReference type="PANTHER" id="PTHR43441:SF2">
    <property type="entry name" value="FAMILY ACETYLTRANSFERASE, PUTATIVE (AFU_ORTHOLOGUE AFUA_7G00850)-RELATED"/>
    <property type="match status" value="1"/>
</dbReference>
<keyword evidence="2" id="KW-0808">Transferase</keyword>
<dbReference type="InterPro" id="IPR027417">
    <property type="entry name" value="P-loop_NTPase"/>
</dbReference>
<dbReference type="SUPFAM" id="SSF55729">
    <property type="entry name" value="Acyl-CoA N-acyltransferases (Nat)"/>
    <property type="match status" value="1"/>
</dbReference>
<dbReference type="GO" id="GO:0008999">
    <property type="term" value="F:protein-N-terminal-alanine acetyltransferase activity"/>
    <property type="evidence" value="ECO:0007669"/>
    <property type="project" value="TreeGrafter"/>
</dbReference>
<comment type="caution">
    <text evidence="2">The sequence shown here is derived from an EMBL/GenBank/DDBJ whole genome shotgun (WGS) entry which is preliminary data.</text>
</comment>
<dbReference type="GO" id="GO:0016301">
    <property type="term" value="F:kinase activity"/>
    <property type="evidence" value="ECO:0007669"/>
    <property type="project" value="UniProtKB-KW"/>
</dbReference>
<dbReference type="Pfam" id="PF13302">
    <property type="entry name" value="Acetyltransf_3"/>
    <property type="match status" value="1"/>
</dbReference>
<dbReference type="PROSITE" id="PS51186">
    <property type="entry name" value="GNAT"/>
    <property type="match status" value="1"/>
</dbReference>
<dbReference type="GO" id="GO:0005737">
    <property type="term" value="C:cytoplasm"/>
    <property type="evidence" value="ECO:0007669"/>
    <property type="project" value="TreeGrafter"/>
</dbReference>
<dbReference type="InterPro" id="IPR051908">
    <property type="entry name" value="Ribosomal_N-acetyltransferase"/>
</dbReference>
<keyword evidence="2" id="KW-0418">Kinase</keyword>
<organism evidence="2 3">
    <name type="scientific">Cellulomonas cellasea</name>
    <dbReference type="NCBI Taxonomy" id="43670"/>
    <lineage>
        <taxon>Bacteria</taxon>
        <taxon>Bacillati</taxon>
        <taxon>Actinomycetota</taxon>
        <taxon>Actinomycetes</taxon>
        <taxon>Micrococcales</taxon>
        <taxon>Cellulomonadaceae</taxon>
        <taxon>Cellulomonas</taxon>
    </lineage>
</organism>
<gene>
    <name evidence="2" type="ORF">FHR80_000886</name>
</gene>
<evidence type="ECO:0000313" key="2">
    <source>
        <dbReference type="EMBL" id="MBB2921992.1"/>
    </source>
</evidence>
<dbReference type="RefSeq" id="WP_183294910.1">
    <property type="nucleotide sequence ID" value="NZ_JACHVX010000001.1"/>
</dbReference>
<dbReference type="Proteomes" id="UP000518206">
    <property type="component" value="Unassembled WGS sequence"/>
</dbReference>
<reference evidence="2 3" key="2">
    <citation type="submission" date="2020-08" db="EMBL/GenBank/DDBJ databases">
        <authorList>
            <person name="Partida-Martinez L."/>
            <person name="Huntemann M."/>
            <person name="Clum A."/>
            <person name="Wang J."/>
            <person name="Palaniappan K."/>
            <person name="Ritter S."/>
            <person name="Chen I.-M."/>
            <person name="Stamatis D."/>
            <person name="Reddy T."/>
            <person name="O'Malley R."/>
            <person name="Daum C."/>
            <person name="Shapiro N."/>
            <person name="Ivanova N."/>
            <person name="Kyrpides N."/>
            <person name="Woyke T."/>
        </authorList>
    </citation>
    <scope>NUCLEOTIDE SEQUENCE [LARGE SCALE GENOMIC DNA]</scope>
    <source>
        <strain evidence="2 3">RAS26</strain>
    </source>
</reference>
<sequence>MSVSVTVREAAPSVRGRVVLGDDLVTLRCLQDADARAMVDGDDPDQVRWLNDGRTSDLARTQAWIGRNQREWREGGPRRNLGIVDRATGALAGTVEAHLALPELPAGAVNVAYGVVPAFRGRGYAARAVRLVCTWLGAATDAGTAVLRIDADNAPSLAVARDAALVRAGLVRVGPGPDGLVHHVLPLRRAARVALVCGPAGAGKSTLAGVLERDGFVRLSFDEEAWRRGHRDHPLPGPAAAPVHDALRSGLVAHVRAGRDVVVDTSFWSRASRESYRALVAPLGVVPVTYHLATPRAEVLRRLAGRTGSGPHDVTVPTALAQTYLDGFEVPTPDEGPLVVLDAG</sequence>